<evidence type="ECO:0000256" key="12">
    <source>
        <dbReference type="ARBA" id="ARBA00023163"/>
    </source>
</evidence>
<dbReference type="Gene3D" id="2.10.110.10">
    <property type="entry name" value="Cysteine Rich Protein"/>
    <property type="match status" value="4"/>
</dbReference>
<dbReference type="Pfam" id="PF25076">
    <property type="entry name" value="LIM_FHL2-3_N"/>
    <property type="match status" value="1"/>
</dbReference>
<evidence type="ECO:0000256" key="6">
    <source>
        <dbReference type="ARBA" id="ARBA00022771"/>
    </source>
</evidence>
<organism evidence="20 21">
    <name type="scientific">Liparis tanakae</name>
    <name type="common">Tanaka's snailfish</name>
    <dbReference type="NCBI Taxonomy" id="230148"/>
    <lineage>
        <taxon>Eukaryota</taxon>
        <taxon>Metazoa</taxon>
        <taxon>Chordata</taxon>
        <taxon>Craniata</taxon>
        <taxon>Vertebrata</taxon>
        <taxon>Euteleostomi</taxon>
        <taxon>Actinopterygii</taxon>
        <taxon>Neopterygii</taxon>
        <taxon>Teleostei</taxon>
        <taxon>Neoteleostei</taxon>
        <taxon>Acanthomorphata</taxon>
        <taxon>Eupercaria</taxon>
        <taxon>Perciformes</taxon>
        <taxon>Cottioidei</taxon>
        <taxon>Cottales</taxon>
        <taxon>Liparidae</taxon>
        <taxon>Liparis</taxon>
    </lineage>
</organism>
<dbReference type="PANTHER" id="PTHR24205">
    <property type="entry name" value="FOUR AND A HALF LIM DOMAINS PROTEIN"/>
    <property type="match status" value="1"/>
</dbReference>
<dbReference type="FunFam" id="2.10.110.10:FF:000064">
    <property type="entry name" value="Four and a half LIM domains protein 3"/>
    <property type="match status" value="1"/>
</dbReference>
<dbReference type="AlphaFoldDB" id="A0A4Z2JHF0"/>
<keyword evidence="5" id="KW-0677">Repeat</keyword>
<keyword evidence="3" id="KW-0963">Cytoplasm</keyword>
<sequence>MSWEDAEGQQSRLWGRVASSRSVSDFPDREEVSSGFLCGDSQVLGCYCEGRKTSSMDALLKLNGVGSHICEERTRTDIMAEEVPPVTESDRKRGLQSITMADSFDCANCKESLYGRKYIQSDDSPYCIPCYDSRFSNTCDECKELIAHDARELFYEDRHYHEHCFRCFRCDRSLADEPFTSQEEALLCNDCYCNEFSSKCVACDKVVMPGTKKLEYAGSTWHEGCFVCHSCDQPIGSKSFIPDKDEHYCVSCYEDKFSPRCTRCKKTLAKGGVTYREEPWHKECFVCTSCKTQLAGQHFTSREESPYCLKCFGNLYAKKLRRRKVHLVRGTPVAPAMLHLLPVLRLTGGRRLFPRWPREDPVPRLQQQPIERSLRPHRHPSLDLPVTRRHSVSRTPESLPRKATQANKCRPSGCLCIERSVPRGPRVSAMNHRQDFLLNNTS</sequence>
<name>A0A4Z2JHF0_9TELE</name>
<keyword evidence="11" id="KW-0010">Activator</keyword>
<protein>
    <recommendedName>
        <fullName evidence="16">Four and a half LIM domains protein 3</fullName>
    </recommendedName>
</protein>
<dbReference type="GO" id="GO:0001725">
    <property type="term" value="C:stress fiber"/>
    <property type="evidence" value="ECO:0007669"/>
    <property type="project" value="TreeGrafter"/>
</dbReference>
<evidence type="ECO:0000256" key="18">
    <source>
        <dbReference type="SAM" id="MobiDB-lite"/>
    </source>
</evidence>
<dbReference type="OrthoDB" id="274660at2759"/>
<dbReference type="PROSITE" id="PS00478">
    <property type="entry name" value="LIM_DOMAIN_1"/>
    <property type="match status" value="3"/>
</dbReference>
<evidence type="ECO:0000256" key="3">
    <source>
        <dbReference type="ARBA" id="ARBA00022490"/>
    </source>
</evidence>
<feature type="region of interest" description="Disordered" evidence="18">
    <location>
        <begin position="356"/>
        <end position="405"/>
    </location>
</feature>
<keyword evidence="10 17" id="KW-0440">LIM domain</keyword>
<dbReference type="Pfam" id="PF00412">
    <property type="entry name" value="LIM"/>
    <property type="match status" value="3"/>
</dbReference>
<evidence type="ECO:0000256" key="14">
    <source>
        <dbReference type="ARBA" id="ARBA00054878"/>
    </source>
</evidence>
<dbReference type="InterPro" id="IPR056807">
    <property type="entry name" value="LIM_FHL1/2/3/5_N"/>
</dbReference>
<keyword evidence="12" id="KW-0804">Transcription</keyword>
<dbReference type="FunFam" id="2.10.110.10:FF:000013">
    <property type="entry name" value="Four and a half LIM domains 1"/>
    <property type="match status" value="1"/>
</dbReference>
<keyword evidence="21" id="KW-1185">Reference proteome</keyword>
<evidence type="ECO:0000313" key="21">
    <source>
        <dbReference type="Proteomes" id="UP000314294"/>
    </source>
</evidence>
<dbReference type="GO" id="GO:0003779">
    <property type="term" value="F:actin binding"/>
    <property type="evidence" value="ECO:0007669"/>
    <property type="project" value="TreeGrafter"/>
</dbReference>
<dbReference type="CDD" id="cd09346">
    <property type="entry name" value="LIM3_FHL"/>
    <property type="match status" value="1"/>
</dbReference>
<dbReference type="PROSITE" id="PS50023">
    <property type="entry name" value="LIM_DOMAIN_2"/>
    <property type="match status" value="3"/>
</dbReference>
<evidence type="ECO:0000256" key="15">
    <source>
        <dbReference type="ARBA" id="ARBA00063224"/>
    </source>
</evidence>
<keyword evidence="4 17" id="KW-0479">Metal-binding</keyword>
<evidence type="ECO:0000256" key="16">
    <source>
        <dbReference type="ARBA" id="ARBA00074676"/>
    </source>
</evidence>
<gene>
    <name evidence="20" type="primary">FHL3_0</name>
    <name evidence="20" type="ORF">EYF80_000366</name>
</gene>
<keyword evidence="9" id="KW-0805">Transcription regulation</keyword>
<keyword evidence="6" id="KW-0863">Zinc-finger</keyword>
<keyword evidence="8" id="KW-0007">Acetylation</keyword>
<dbReference type="GO" id="GO:0008270">
    <property type="term" value="F:zinc ion binding"/>
    <property type="evidence" value="ECO:0007669"/>
    <property type="project" value="UniProtKB-KW"/>
</dbReference>
<evidence type="ECO:0000256" key="5">
    <source>
        <dbReference type="ARBA" id="ARBA00022737"/>
    </source>
</evidence>
<dbReference type="FunFam" id="2.10.110.10:FF:000030">
    <property type="entry name" value="Four and a half LIM domains protein 2"/>
    <property type="match status" value="1"/>
</dbReference>
<keyword evidence="7 17" id="KW-0862">Zinc</keyword>
<evidence type="ECO:0000256" key="10">
    <source>
        <dbReference type="ARBA" id="ARBA00023038"/>
    </source>
</evidence>
<evidence type="ECO:0000256" key="1">
    <source>
        <dbReference type="ARBA" id="ARBA00004123"/>
    </source>
</evidence>
<feature type="domain" description="LIM zinc-binding" evidence="19">
    <location>
        <begin position="198"/>
        <end position="259"/>
    </location>
</feature>
<comment type="function">
    <text evidence="14">Recruited by SOX15 to FOXK1 promoters where it acts as a transcriptional coactivator of FOXK1.</text>
</comment>
<comment type="subunit">
    <text evidence="15">Interacts with SOX15; the interaction recruits FHL3 to FOXK1 promoters where it acts as a transcriptional coactivator of FOXK1.</text>
</comment>
<dbReference type="SUPFAM" id="SSF57716">
    <property type="entry name" value="Glucocorticoid receptor-like (DNA-binding domain)"/>
    <property type="match status" value="4"/>
</dbReference>
<comment type="subcellular location">
    <subcellularLocation>
        <location evidence="2">Cytoplasm</location>
    </subcellularLocation>
    <subcellularLocation>
        <location evidence="1">Nucleus</location>
    </subcellularLocation>
</comment>
<dbReference type="Proteomes" id="UP000314294">
    <property type="component" value="Unassembled WGS sequence"/>
</dbReference>
<dbReference type="SMART" id="SM00132">
    <property type="entry name" value="LIM"/>
    <property type="match status" value="3"/>
</dbReference>
<comment type="caution">
    <text evidence="20">The sequence shown here is derived from an EMBL/GenBank/DDBJ whole genome shotgun (WGS) entry which is preliminary data.</text>
</comment>
<evidence type="ECO:0000256" key="9">
    <source>
        <dbReference type="ARBA" id="ARBA00023015"/>
    </source>
</evidence>
<dbReference type="CDD" id="cd09423">
    <property type="entry name" value="LIM1_FHL3"/>
    <property type="match status" value="1"/>
</dbReference>
<proteinExistence type="predicted"/>
<dbReference type="CDD" id="cd09427">
    <property type="entry name" value="LIM2_FHL3"/>
    <property type="match status" value="1"/>
</dbReference>
<evidence type="ECO:0000256" key="13">
    <source>
        <dbReference type="ARBA" id="ARBA00023242"/>
    </source>
</evidence>
<evidence type="ECO:0000256" key="8">
    <source>
        <dbReference type="ARBA" id="ARBA00022990"/>
    </source>
</evidence>
<dbReference type="PANTHER" id="PTHR24205:SF5">
    <property type="entry name" value="FOUR AND A HALF LIM DOMAINS PROTEIN 3"/>
    <property type="match status" value="1"/>
</dbReference>
<reference evidence="20 21" key="1">
    <citation type="submission" date="2019-03" db="EMBL/GenBank/DDBJ databases">
        <title>First draft genome of Liparis tanakae, snailfish: a comprehensive survey of snailfish specific genes.</title>
        <authorList>
            <person name="Kim W."/>
            <person name="Song I."/>
            <person name="Jeong J.-H."/>
            <person name="Kim D."/>
            <person name="Kim S."/>
            <person name="Ryu S."/>
            <person name="Song J.Y."/>
            <person name="Lee S.K."/>
        </authorList>
    </citation>
    <scope>NUCLEOTIDE SEQUENCE [LARGE SCALE GENOMIC DNA]</scope>
    <source>
        <tissue evidence="20">Muscle</tissue>
    </source>
</reference>
<evidence type="ECO:0000259" key="19">
    <source>
        <dbReference type="PROSITE" id="PS50023"/>
    </source>
</evidence>
<evidence type="ECO:0000256" key="7">
    <source>
        <dbReference type="ARBA" id="ARBA00022833"/>
    </source>
</evidence>
<evidence type="ECO:0000256" key="2">
    <source>
        <dbReference type="ARBA" id="ARBA00004496"/>
    </source>
</evidence>
<dbReference type="GO" id="GO:0030018">
    <property type="term" value="C:Z disc"/>
    <property type="evidence" value="ECO:0007669"/>
    <property type="project" value="TreeGrafter"/>
</dbReference>
<dbReference type="GO" id="GO:0030036">
    <property type="term" value="P:actin cytoskeleton organization"/>
    <property type="evidence" value="ECO:0007669"/>
    <property type="project" value="TreeGrafter"/>
</dbReference>
<evidence type="ECO:0000313" key="20">
    <source>
        <dbReference type="EMBL" id="TNN89078.1"/>
    </source>
</evidence>
<dbReference type="GO" id="GO:0003712">
    <property type="term" value="F:transcription coregulator activity"/>
    <property type="evidence" value="ECO:0007669"/>
    <property type="project" value="TreeGrafter"/>
</dbReference>
<feature type="domain" description="LIM zinc-binding" evidence="19">
    <location>
        <begin position="260"/>
        <end position="318"/>
    </location>
</feature>
<dbReference type="EMBL" id="SRLO01000002">
    <property type="protein sequence ID" value="TNN89078.1"/>
    <property type="molecule type" value="Genomic_DNA"/>
</dbReference>
<dbReference type="GO" id="GO:0005634">
    <property type="term" value="C:nucleus"/>
    <property type="evidence" value="ECO:0007669"/>
    <property type="project" value="UniProtKB-SubCell"/>
</dbReference>
<feature type="domain" description="LIM zinc-binding" evidence="19">
    <location>
        <begin position="137"/>
        <end position="197"/>
    </location>
</feature>
<evidence type="ECO:0000256" key="11">
    <source>
        <dbReference type="ARBA" id="ARBA00023159"/>
    </source>
</evidence>
<evidence type="ECO:0000256" key="17">
    <source>
        <dbReference type="PROSITE-ProRule" id="PRU00125"/>
    </source>
</evidence>
<keyword evidence="13" id="KW-0539">Nucleus</keyword>
<dbReference type="InterPro" id="IPR001781">
    <property type="entry name" value="Znf_LIM"/>
</dbReference>
<evidence type="ECO:0000256" key="4">
    <source>
        <dbReference type="ARBA" id="ARBA00022723"/>
    </source>
</evidence>
<accession>A0A4Z2JHF0</accession>